<dbReference type="Pfam" id="PF07883">
    <property type="entry name" value="Cupin_2"/>
    <property type="match status" value="1"/>
</dbReference>
<dbReference type="CDD" id="cd02208">
    <property type="entry name" value="cupin_RmlC-like"/>
    <property type="match status" value="1"/>
</dbReference>
<reference evidence="3" key="1">
    <citation type="submission" date="2019-08" db="EMBL/GenBank/DDBJ databases">
        <authorList>
            <person name="Kucharzyk K."/>
            <person name="Murdoch R.W."/>
            <person name="Higgins S."/>
            <person name="Loffler F."/>
        </authorList>
    </citation>
    <scope>NUCLEOTIDE SEQUENCE</scope>
</reference>
<organism evidence="3">
    <name type="scientific">bioreactor metagenome</name>
    <dbReference type="NCBI Taxonomy" id="1076179"/>
    <lineage>
        <taxon>unclassified sequences</taxon>
        <taxon>metagenomes</taxon>
        <taxon>ecological metagenomes</taxon>
    </lineage>
</organism>
<dbReference type="Gene3D" id="2.60.120.10">
    <property type="entry name" value="Jelly Rolls"/>
    <property type="match status" value="1"/>
</dbReference>
<name>A0A645E7K6_9ZZZZ</name>
<dbReference type="EMBL" id="VSSQ01042964">
    <property type="protein sequence ID" value="MPM96602.1"/>
    <property type="molecule type" value="Genomic_DNA"/>
</dbReference>
<accession>A0A645E7K6</accession>
<evidence type="ECO:0000259" key="2">
    <source>
        <dbReference type="Pfam" id="PF07883"/>
    </source>
</evidence>
<protein>
    <recommendedName>
        <fullName evidence="2">Cupin type-2 domain-containing protein</fullName>
    </recommendedName>
</protein>
<dbReference type="PANTHER" id="PTHR35848">
    <property type="entry name" value="OXALATE-BINDING PROTEIN"/>
    <property type="match status" value="1"/>
</dbReference>
<keyword evidence="1" id="KW-0479">Metal-binding</keyword>
<dbReference type="InterPro" id="IPR014710">
    <property type="entry name" value="RmlC-like_jellyroll"/>
</dbReference>
<dbReference type="InterPro" id="IPR013096">
    <property type="entry name" value="Cupin_2"/>
</dbReference>
<dbReference type="GO" id="GO:0046872">
    <property type="term" value="F:metal ion binding"/>
    <property type="evidence" value="ECO:0007669"/>
    <property type="project" value="UniProtKB-KW"/>
</dbReference>
<sequence length="86" mass="9597">MDLENIKASVVTNVYHINAEKNVPLHKHPKNDEIFYCIKGEGFGVLEDEEVQLTVGKAFIVPAGVMHALRTDSNLYVTSFLIPVVE</sequence>
<dbReference type="SUPFAM" id="SSF51182">
    <property type="entry name" value="RmlC-like cupins"/>
    <property type="match status" value="1"/>
</dbReference>
<dbReference type="InterPro" id="IPR011051">
    <property type="entry name" value="RmlC_Cupin_sf"/>
</dbReference>
<evidence type="ECO:0000256" key="1">
    <source>
        <dbReference type="ARBA" id="ARBA00022723"/>
    </source>
</evidence>
<comment type="caution">
    <text evidence="3">The sequence shown here is derived from an EMBL/GenBank/DDBJ whole genome shotgun (WGS) entry which is preliminary data.</text>
</comment>
<evidence type="ECO:0000313" key="3">
    <source>
        <dbReference type="EMBL" id="MPM96602.1"/>
    </source>
</evidence>
<proteinExistence type="predicted"/>
<dbReference type="AlphaFoldDB" id="A0A645E7K6"/>
<feature type="domain" description="Cupin type-2" evidence="2">
    <location>
        <begin position="17"/>
        <end position="74"/>
    </location>
</feature>
<dbReference type="InterPro" id="IPR051610">
    <property type="entry name" value="GPI/OXD"/>
</dbReference>
<gene>
    <name evidence="3" type="ORF">SDC9_143767</name>
</gene>